<dbReference type="Proteomes" id="UP001597380">
    <property type="component" value="Unassembled WGS sequence"/>
</dbReference>
<proteinExistence type="predicted"/>
<protein>
    <recommendedName>
        <fullName evidence="4">Secreted protein</fullName>
    </recommendedName>
</protein>
<dbReference type="RefSeq" id="WP_345337734.1">
    <property type="nucleotide sequence ID" value="NZ_BAABLI010000003.1"/>
</dbReference>
<accession>A0ABW4XG25</accession>
<dbReference type="EMBL" id="JBHUHT010000003">
    <property type="protein sequence ID" value="MFD2094431.1"/>
    <property type="molecule type" value="Genomic_DNA"/>
</dbReference>
<name>A0ABW4XG25_9GAMM</name>
<feature type="signal peptide" evidence="1">
    <location>
        <begin position="1"/>
        <end position="22"/>
    </location>
</feature>
<feature type="chain" id="PRO_5045654951" description="Secreted protein" evidence="1">
    <location>
        <begin position="23"/>
        <end position="259"/>
    </location>
</feature>
<reference evidence="3" key="1">
    <citation type="journal article" date="2019" name="Int. J. Syst. Evol. Microbiol.">
        <title>The Global Catalogue of Microorganisms (GCM) 10K type strain sequencing project: providing services to taxonomists for standard genome sequencing and annotation.</title>
        <authorList>
            <consortium name="The Broad Institute Genomics Platform"/>
            <consortium name="The Broad Institute Genome Sequencing Center for Infectious Disease"/>
            <person name="Wu L."/>
            <person name="Ma J."/>
        </authorList>
    </citation>
    <scope>NUCLEOTIDE SEQUENCE [LARGE SCALE GENOMIC DNA]</scope>
    <source>
        <strain evidence="3">CGMCC 1.10992</strain>
    </source>
</reference>
<comment type="caution">
    <text evidence="2">The sequence shown here is derived from an EMBL/GenBank/DDBJ whole genome shotgun (WGS) entry which is preliminary data.</text>
</comment>
<gene>
    <name evidence="2" type="ORF">ACFSJ3_00400</name>
</gene>
<evidence type="ECO:0000313" key="3">
    <source>
        <dbReference type="Proteomes" id="UP001597380"/>
    </source>
</evidence>
<evidence type="ECO:0008006" key="4">
    <source>
        <dbReference type="Google" id="ProtNLM"/>
    </source>
</evidence>
<keyword evidence="1" id="KW-0732">Signal</keyword>
<keyword evidence="3" id="KW-1185">Reference proteome</keyword>
<evidence type="ECO:0000256" key="1">
    <source>
        <dbReference type="SAM" id="SignalP"/>
    </source>
</evidence>
<evidence type="ECO:0000313" key="2">
    <source>
        <dbReference type="EMBL" id="MFD2094431.1"/>
    </source>
</evidence>
<organism evidence="2 3">
    <name type="scientific">Corallincola platygyrae</name>
    <dbReference type="NCBI Taxonomy" id="1193278"/>
    <lineage>
        <taxon>Bacteria</taxon>
        <taxon>Pseudomonadati</taxon>
        <taxon>Pseudomonadota</taxon>
        <taxon>Gammaproteobacteria</taxon>
        <taxon>Alteromonadales</taxon>
        <taxon>Psychromonadaceae</taxon>
        <taxon>Corallincola</taxon>
    </lineage>
</organism>
<sequence length="259" mass="29442">MDMFFRAFVFSLCALISSSAFANDPTGLPVPNWQLLASPAAGEIKYQHLKTYDDELTELTGYLDHGAAYAELLDRGKNEQAINLITATLRPYAHTDAQAEHLLGVMAHWRAYAKFHHMMLRYGDSNDPEVRQALMTTYRKALESDEENRAMQMFQHGCEIESYLLSCLSRIASLNEQTMLCVLDSTHCPVLMEELARAEQALVKVAEAKYEQSPRQKEIALILAMTYRGDLLPLDDETVAKFKFPRDEKLAEDWANKNK</sequence>